<keyword evidence="1" id="KW-0812">Transmembrane</keyword>
<keyword evidence="1" id="KW-1133">Transmembrane helix</keyword>
<evidence type="ECO:0000256" key="1">
    <source>
        <dbReference type="SAM" id="Phobius"/>
    </source>
</evidence>
<comment type="caution">
    <text evidence="2">The sequence shown here is derived from an EMBL/GenBank/DDBJ whole genome shotgun (WGS) entry which is preliminary data.</text>
</comment>
<keyword evidence="1" id="KW-0472">Membrane</keyword>
<feature type="transmembrane region" description="Helical" evidence="1">
    <location>
        <begin position="6"/>
        <end position="25"/>
    </location>
</feature>
<evidence type="ECO:0000313" key="2">
    <source>
        <dbReference type="EMBL" id="KUJ54374.1"/>
    </source>
</evidence>
<protein>
    <submittedName>
        <fullName evidence="2">Uncharacterized protein</fullName>
    </submittedName>
</protein>
<name>A0A124F2C3_9FLAO</name>
<accession>A0A124F2C3</accession>
<dbReference type="AlphaFoldDB" id="A0A124F2C3"/>
<evidence type="ECO:0000313" key="3">
    <source>
        <dbReference type="Proteomes" id="UP000054388"/>
    </source>
</evidence>
<dbReference type="EMBL" id="LMAI01000013">
    <property type="protein sequence ID" value="KUJ54374.1"/>
    <property type="molecule type" value="Genomic_DNA"/>
</dbReference>
<organism evidence="2 3">
    <name type="scientific">Chryseobacterium aquaticum subsp. greenlandense</name>
    <dbReference type="NCBI Taxonomy" id="345663"/>
    <lineage>
        <taxon>Bacteria</taxon>
        <taxon>Pseudomonadati</taxon>
        <taxon>Bacteroidota</taxon>
        <taxon>Flavobacteriia</taxon>
        <taxon>Flavobacteriales</taxon>
        <taxon>Weeksellaceae</taxon>
        <taxon>Chryseobacterium group</taxon>
        <taxon>Chryseobacterium</taxon>
    </lineage>
</organism>
<dbReference type="Proteomes" id="UP000054388">
    <property type="component" value="Unassembled WGS sequence"/>
</dbReference>
<reference evidence="2 3" key="1">
    <citation type="submission" date="2015-10" db="EMBL/GenBank/DDBJ databases">
        <title>Genome sequence of Chryseobacterium greenlandense.</title>
        <authorList>
            <person name="Newman J."/>
            <person name="Fischer K."/>
            <person name="Miller J."/>
        </authorList>
    </citation>
    <scope>NUCLEOTIDE SEQUENCE [LARGE SCALE GENOMIC DNA]</scope>
    <source>
        <strain evidence="2 3">UMB34</strain>
    </source>
</reference>
<feature type="transmembrane region" description="Helical" evidence="1">
    <location>
        <begin position="46"/>
        <end position="67"/>
    </location>
</feature>
<gene>
    <name evidence="2" type="ORF">AR686_17335</name>
</gene>
<sequence length="273" mass="32031">MITFTTILVLLFIVLLVNFLIVRFRENKFPDKTKNENLRSTEKIRRTVLTSGLAMIFIAMFYINFFYQTESEIAAEKERKEKSDKISAEKLARENDIKSLGLTSTEVEILLQHEIPVNNLADEVKNAYEILKSQKYFVDTEIIRFTGLAKKTKGSEFAKRIEKTKDSLIKNKDAIGKKQIADLDKKTSLEESKMRLKYGENLRNLLLDKGLDIKVAVFGKDNKKIRLTYILFNDVWFRKFETLDYFDMIHEKGFNHIELSDGYDYARWMQYGK</sequence>
<proteinExistence type="predicted"/>
<dbReference type="RefSeq" id="WP_059137866.1">
    <property type="nucleotide sequence ID" value="NZ_LMAI01000013.1"/>
</dbReference>